<dbReference type="EMBL" id="CP000088">
    <property type="protein sequence ID" value="AAZ56360.1"/>
    <property type="molecule type" value="Genomic_DNA"/>
</dbReference>
<sequence>MLQDGRSRRRPRSYPQVPGEGCCRRAGLPRVTFAASPTGWFSLPTRHASRLSGEAEMDVRELVWAVRGAPLVLRIQEFLGWLGDQRRLSRIPLPAPQGHRRYTYVSLGSWVRVRDESRRRSVPSLGEEAALLDLLVTARMLEVVVDQRERIPGEVVREHAWVLPGPAYPLLPDDAARVWRAGVELLPLLWEHSVSHAPAGCPLPAQWLDRLDAAEGGMLPRRILCGEKRQGDAAAATRLLESLSLVRFRYDLDLGECCVLTPLGRHAATLLRRVGVVAESQDALPEVASS</sequence>
<dbReference type="STRING" id="269800.Tfu_2327"/>
<protein>
    <submittedName>
        <fullName evidence="2">Uncharacterized protein</fullName>
    </submittedName>
</protein>
<evidence type="ECO:0000256" key="1">
    <source>
        <dbReference type="SAM" id="MobiDB-lite"/>
    </source>
</evidence>
<proteinExistence type="predicted"/>
<dbReference type="AlphaFoldDB" id="Q47MG2"/>
<accession>Q47MG2</accession>
<reference evidence="2" key="1">
    <citation type="submission" date="2005-07" db="EMBL/GenBank/DDBJ databases">
        <title>Complete sequence of Thermobifida fusca YX.</title>
        <authorList>
            <consortium name="US DOE Joint Genome Institute"/>
            <person name="Copeland A."/>
            <person name="Lucas S."/>
            <person name="Lapidus A."/>
            <person name="Barry K."/>
            <person name="Detter J.C."/>
            <person name="Glavina T."/>
            <person name="Hammon N."/>
            <person name="Israni S."/>
            <person name="Pitluck S."/>
            <person name="Di Bartolo G."/>
            <person name="Chain P."/>
            <person name="Schmutz J."/>
            <person name="Larimer F."/>
            <person name="Land M."/>
            <person name="Lykidis A."/>
            <person name="Richardson P."/>
        </authorList>
    </citation>
    <scope>NUCLEOTIDE SEQUENCE</scope>
    <source>
        <strain evidence="2">YX</strain>
    </source>
</reference>
<dbReference type="KEGG" id="tfu:Tfu_2327"/>
<dbReference type="HOGENOM" id="CLU_959552_0_0_11"/>
<organism evidence="2">
    <name type="scientific">Thermobifida fusca (strain YX)</name>
    <dbReference type="NCBI Taxonomy" id="269800"/>
    <lineage>
        <taxon>Bacteria</taxon>
        <taxon>Bacillati</taxon>
        <taxon>Actinomycetota</taxon>
        <taxon>Actinomycetes</taxon>
        <taxon>Streptosporangiales</taxon>
        <taxon>Nocardiopsidaceae</taxon>
        <taxon>Thermobifida</taxon>
    </lineage>
</organism>
<feature type="region of interest" description="Disordered" evidence="1">
    <location>
        <begin position="1"/>
        <end position="21"/>
    </location>
</feature>
<gene>
    <name evidence="2" type="ordered locus">Tfu_2327</name>
</gene>
<name>Q47MG2_THEFY</name>
<evidence type="ECO:0000313" key="2">
    <source>
        <dbReference type="EMBL" id="AAZ56360.1"/>
    </source>
</evidence>